<protein>
    <submittedName>
        <fullName evidence="1">Ubiquitin-conjugating enzyme E2 27</fullName>
    </submittedName>
</protein>
<comment type="caution">
    <text evidence="1">The sequence shown here is derived from an EMBL/GenBank/DDBJ whole genome shotgun (WGS) entry which is preliminary data.</text>
</comment>
<gene>
    <name evidence="1" type="ORF">KPL71_012280</name>
</gene>
<dbReference type="EMBL" id="CM039173">
    <property type="protein sequence ID" value="KAH9770139.1"/>
    <property type="molecule type" value="Genomic_DNA"/>
</dbReference>
<dbReference type="Proteomes" id="UP000829398">
    <property type="component" value="Chromosome 4"/>
</dbReference>
<reference evidence="2" key="1">
    <citation type="journal article" date="2023" name="Hortic. Res.">
        <title>A chromosome-level phased genome enabling allele-level studies in sweet orange: a case study on citrus Huanglongbing tolerance.</title>
        <authorList>
            <person name="Wu B."/>
            <person name="Yu Q."/>
            <person name="Deng Z."/>
            <person name="Duan Y."/>
            <person name="Luo F."/>
            <person name="Gmitter F. Jr."/>
        </authorList>
    </citation>
    <scope>NUCLEOTIDE SEQUENCE [LARGE SCALE GENOMIC DNA]</scope>
    <source>
        <strain evidence="2">cv. Valencia</strain>
    </source>
</reference>
<evidence type="ECO:0000313" key="2">
    <source>
        <dbReference type="Proteomes" id="UP000829398"/>
    </source>
</evidence>
<organism evidence="1 2">
    <name type="scientific">Citrus sinensis</name>
    <name type="common">Sweet orange</name>
    <name type="synonym">Citrus aurantium var. sinensis</name>
    <dbReference type="NCBI Taxonomy" id="2711"/>
    <lineage>
        <taxon>Eukaryota</taxon>
        <taxon>Viridiplantae</taxon>
        <taxon>Streptophyta</taxon>
        <taxon>Embryophyta</taxon>
        <taxon>Tracheophyta</taxon>
        <taxon>Spermatophyta</taxon>
        <taxon>Magnoliopsida</taxon>
        <taxon>eudicotyledons</taxon>
        <taxon>Gunneridae</taxon>
        <taxon>Pentapetalae</taxon>
        <taxon>rosids</taxon>
        <taxon>malvids</taxon>
        <taxon>Sapindales</taxon>
        <taxon>Rutaceae</taxon>
        <taxon>Aurantioideae</taxon>
        <taxon>Citrus</taxon>
    </lineage>
</organism>
<proteinExistence type="predicted"/>
<name>A0ACB8L9U7_CITSI</name>
<accession>A0ACB8L9U7</accession>
<evidence type="ECO:0000313" key="1">
    <source>
        <dbReference type="EMBL" id="KAH9770139.1"/>
    </source>
</evidence>
<keyword evidence="2" id="KW-1185">Reference proteome</keyword>
<sequence>MSHEVKVDDKKIATIVSWPEPKNISELRGFLGLIGYYRKFVQGYKILARLLTNLLKNGQFGWNLEVEKAFINLKKAMTSTPTLAMPDFNDTFVIETDASSDGIGAILQQQGQSIAFMIRALGITKKSLSTYAKEMFAIVEAIRLSGQRERASAMYRAYAVTRCVYLNNKSIVEIRHVHHVDQALLSRDELLRQLKKNLETETNRMKQITDRKRRDVEFQERDMVYLKLQHYRQSTVFCRAHQKLASSLNEVASLWNKVLYVGNVCHKRMQHGKILSYLHNNFLNWPLRTKKMIDFSRVQKELQECSKDIEASGIKVTPVSDNLVHLTGIIPGPVGTPYEGGTFRLDITLPDGYPFEPPKMHFVTKVWHPNISSQSGAICLDILKDQWSPALTLKTALLSVQALLSAPAPDDPQDAVVAQQYLKDHQTFLSTARYWTESFAKTSSLGVEEKVQKLVEMGFPESQVRSTLEIVGGDENMALEKLLSS</sequence>